<keyword evidence="4" id="KW-1185">Reference proteome</keyword>
<feature type="region of interest" description="Disordered" evidence="1">
    <location>
        <begin position="1"/>
        <end position="21"/>
    </location>
</feature>
<name>A0ABT9XFU2_9BACL</name>
<feature type="transmembrane region" description="Helical" evidence="2">
    <location>
        <begin position="34"/>
        <end position="58"/>
    </location>
</feature>
<keyword evidence="2" id="KW-0472">Membrane</keyword>
<keyword evidence="2" id="KW-1133">Transmembrane helix</keyword>
<reference evidence="3 4" key="1">
    <citation type="submission" date="2023-07" db="EMBL/GenBank/DDBJ databases">
        <title>Genomic Encyclopedia of Type Strains, Phase IV (KMG-IV): sequencing the most valuable type-strain genomes for metagenomic binning, comparative biology and taxonomic classification.</title>
        <authorList>
            <person name="Goeker M."/>
        </authorList>
    </citation>
    <scope>NUCLEOTIDE SEQUENCE [LARGE SCALE GENOMIC DNA]</scope>
    <source>
        <strain evidence="3 4">DSM 4006</strain>
    </source>
</reference>
<feature type="transmembrane region" description="Helical" evidence="2">
    <location>
        <begin position="394"/>
        <end position="414"/>
    </location>
</feature>
<protein>
    <submittedName>
        <fullName evidence="3">Uncharacterized protein</fullName>
    </submittedName>
</protein>
<proteinExistence type="predicted"/>
<evidence type="ECO:0000313" key="4">
    <source>
        <dbReference type="Proteomes" id="UP001232973"/>
    </source>
</evidence>
<evidence type="ECO:0000256" key="2">
    <source>
        <dbReference type="SAM" id="Phobius"/>
    </source>
</evidence>
<evidence type="ECO:0000313" key="3">
    <source>
        <dbReference type="EMBL" id="MDQ0188611.1"/>
    </source>
</evidence>
<gene>
    <name evidence="3" type="ORF">J2S03_000423</name>
</gene>
<dbReference type="RefSeq" id="WP_274455397.1">
    <property type="nucleotide sequence ID" value="NZ_CP067097.1"/>
</dbReference>
<sequence length="688" mass="72360">MTLVSRESSPTQVCHPDKPRHTRARTRTRGCLSWLLRGALAFLCAACVWSSVSTYAFAASGGPISIRQISVGFQGYYSKQDWIPVTVRIYNTGKATSATLVVPVSTAVDQSSRMAYGKLQWPVWLNAHGWTTKQVMLPGTIVGSANLLCDVDGSPVSSAAITGNALGDVALVAVLANKVQAAQSLMGSEDGASGAPVLPVTIDPHNFPSTVNALTGLTALVATPETLASLSKAQSDAVQEWVSLGGVFVVIGTQGVTSTWQNRLPILPANGTVVHGDSLETFIGASAAEAPRLTVYASKHSLQPGASSLVDSGGVPLLAQIPDGRGTIVQTSFSPSEPSLLAWTGNAAFWTTVFKTAAKGTFSTFPNYLSGSGVFSLTSASDALAPLRVPSLRFWASLFAIYVLVVGPGLFFVLRRFKKETAAWVILPAVSVLVTVGIYGFGATQRPTGLLTEGTGFLDLVGNGSAQAYGVRALMSPRVTSVQVNTKQPMLSLALIEQNNSLTEQETVTTGGGTAVSFDHVARWGVRYAYLAGAVEHQGSLEADLTSASGELFGSVQNNTPYTLNDVMLFWDKHTISLGDLKPGASVTVDMQSDPHQTTTNWLGAYSAYNRDISRSIGRSIGSLAATEQWLNSSLDPNTAMIVATTTNVTPAVGTVQASEQVSSDQTLTLVRQFVSVTPLGPLRGISP</sequence>
<dbReference type="EMBL" id="JAUSTP010000002">
    <property type="protein sequence ID" value="MDQ0188611.1"/>
    <property type="molecule type" value="Genomic_DNA"/>
</dbReference>
<feature type="transmembrane region" description="Helical" evidence="2">
    <location>
        <begin position="421"/>
        <end position="442"/>
    </location>
</feature>
<dbReference type="Proteomes" id="UP001232973">
    <property type="component" value="Unassembled WGS sequence"/>
</dbReference>
<accession>A0ABT9XFU2</accession>
<feature type="compositionally biased region" description="Polar residues" evidence="1">
    <location>
        <begin position="1"/>
        <end position="12"/>
    </location>
</feature>
<dbReference type="SUPFAM" id="SSF52317">
    <property type="entry name" value="Class I glutamine amidotransferase-like"/>
    <property type="match status" value="1"/>
</dbReference>
<comment type="caution">
    <text evidence="3">The sequence shown here is derived from an EMBL/GenBank/DDBJ whole genome shotgun (WGS) entry which is preliminary data.</text>
</comment>
<keyword evidence="2" id="KW-0812">Transmembrane</keyword>
<organism evidence="3 4">
    <name type="scientific">Alicyclobacillus cycloheptanicus</name>
    <dbReference type="NCBI Taxonomy" id="1457"/>
    <lineage>
        <taxon>Bacteria</taxon>
        <taxon>Bacillati</taxon>
        <taxon>Bacillota</taxon>
        <taxon>Bacilli</taxon>
        <taxon>Bacillales</taxon>
        <taxon>Alicyclobacillaceae</taxon>
        <taxon>Alicyclobacillus</taxon>
    </lineage>
</organism>
<evidence type="ECO:0000256" key="1">
    <source>
        <dbReference type="SAM" id="MobiDB-lite"/>
    </source>
</evidence>
<dbReference type="InterPro" id="IPR029062">
    <property type="entry name" value="Class_I_gatase-like"/>
</dbReference>